<evidence type="ECO:0000313" key="3">
    <source>
        <dbReference type="Proteomes" id="UP000233654"/>
    </source>
</evidence>
<comment type="caution">
    <text evidence="2">The sequence shown here is derived from an EMBL/GenBank/DDBJ whole genome shotgun (WGS) entry which is preliminary data.</text>
</comment>
<name>A0A2N3G7K8_9ACTN</name>
<proteinExistence type="predicted"/>
<gene>
    <name evidence="2" type="ORF">CVT63_01445</name>
</gene>
<organism evidence="2 3">
    <name type="scientific">Candidatus Anoxymicrobium japonicum</name>
    <dbReference type="NCBI Taxonomy" id="2013648"/>
    <lineage>
        <taxon>Bacteria</taxon>
        <taxon>Bacillati</taxon>
        <taxon>Actinomycetota</taxon>
        <taxon>Candidatus Geothermincolia</taxon>
        <taxon>Candidatus Geothermincolales</taxon>
        <taxon>Candidatus Anoxymicrobiaceae</taxon>
        <taxon>Candidatus Anoxymicrobium</taxon>
    </lineage>
</organism>
<keyword evidence="1" id="KW-1133">Transmembrane helix</keyword>
<accession>A0A2N3G7K8</accession>
<evidence type="ECO:0000313" key="2">
    <source>
        <dbReference type="EMBL" id="PKQ28673.1"/>
    </source>
</evidence>
<sequence>MTHVRRVMDRLCIVCGHNLGPYGRICDKCGSIQRPIAGSGTLFPPDKFIPCEKCDAPVLEETGKTVCEECIKKNMPHPIIVFEDADKYKRVKTIAMAGGSASLATLIGCGILLVFIGGAWLIALIALSSAGLFASGAVLMITSKRSTSKIEYYAPIKPEQKQGG</sequence>
<reference evidence="2 3" key="1">
    <citation type="journal article" date="2017" name="ISME J.">
        <title>Potential for microbial H2 and metal transformations associated with novel bacteria and archaea in deep terrestrial subsurface sediments.</title>
        <authorList>
            <person name="Hernsdorf A.W."/>
            <person name="Amano Y."/>
            <person name="Miyakawa K."/>
            <person name="Ise K."/>
            <person name="Suzuki Y."/>
            <person name="Anantharaman K."/>
            <person name="Probst A."/>
            <person name="Burstein D."/>
            <person name="Thomas B.C."/>
            <person name="Banfield J.F."/>
        </authorList>
    </citation>
    <scope>NUCLEOTIDE SEQUENCE [LARGE SCALE GENOMIC DNA]</scope>
    <source>
        <strain evidence="2">HGW-Actinobacteria-3</strain>
    </source>
</reference>
<protein>
    <submittedName>
        <fullName evidence="2">Uncharacterized protein</fullName>
    </submittedName>
</protein>
<feature type="transmembrane region" description="Helical" evidence="1">
    <location>
        <begin position="122"/>
        <end position="141"/>
    </location>
</feature>
<dbReference type="AlphaFoldDB" id="A0A2N3G7K8"/>
<dbReference type="Proteomes" id="UP000233654">
    <property type="component" value="Unassembled WGS sequence"/>
</dbReference>
<evidence type="ECO:0000256" key="1">
    <source>
        <dbReference type="SAM" id="Phobius"/>
    </source>
</evidence>
<keyword evidence="1" id="KW-0472">Membrane</keyword>
<keyword evidence="1" id="KW-0812">Transmembrane</keyword>
<dbReference type="EMBL" id="PHEX01000008">
    <property type="protein sequence ID" value="PKQ28673.1"/>
    <property type="molecule type" value="Genomic_DNA"/>
</dbReference>
<feature type="transmembrane region" description="Helical" evidence="1">
    <location>
        <begin position="94"/>
        <end position="116"/>
    </location>
</feature>